<name>A0ABU1HV21_9MICO</name>
<dbReference type="SUPFAM" id="SSF51730">
    <property type="entry name" value="FAD-linked oxidoreductase"/>
    <property type="match status" value="1"/>
</dbReference>
<comment type="caution">
    <text evidence="4">The sequence shown here is derived from an EMBL/GenBank/DDBJ whole genome shotgun (WGS) entry which is preliminary data.</text>
</comment>
<evidence type="ECO:0000256" key="2">
    <source>
        <dbReference type="SAM" id="MobiDB-lite"/>
    </source>
</evidence>
<evidence type="ECO:0000256" key="1">
    <source>
        <dbReference type="ARBA" id="ARBA00023002"/>
    </source>
</evidence>
<keyword evidence="1" id="KW-0560">Oxidoreductase</keyword>
<gene>
    <name evidence="4" type="ORF">QE375_002504</name>
</gene>
<dbReference type="InterPro" id="IPR002872">
    <property type="entry name" value="Proline_DH_dom"/>
</dbReference>
<reference evidence="4 5" key="1">
    <citation type="submission" date="2023-08" db="EMBL/GenBank/DDBJ databases">
        <title>Functional and genomic diversity of the sorghum phyllosphere microbiome.</title>
        <authorList>
            <person name="Shade A."/>
        </authorList>
    </citation>
    <scope>NUCLEOTIDE SEQUENCE [LARGE SCALE GENOMIC DNA]</scope>
    <source>
        <strain evidence="4 5">SORGH_AS_0445</strain>
    </source>
</reference>
<evidence type="ECO:0000313" key="4">
    <source>
        <dbReference type="EMBL" id="MDR6142950.1"/>
    </source>
</evidence>
<organism evidence="4 5">
    <name type="scientific">Microbacterium foliorum</name>
    <dbReference type="NCBI Taxonomy" id="104336"/>
    <lineage>
        <taxon>Bacteria</taxon>
        <taxon>Bacillati</taxon>
        <taxon>Actinomycetota</taxon>
        <taxon>Actinomycetes</taxon>
        <taxon>Micrococcales</taxon>
        <taxon>Microbacteriaceae</taxon>
        <taxon>Microbacterium</taxon>
    </lineage>
</organism>
<evidence type="ECO:0000313" key="5">
    <source>
        <dbReference type="Proteomes" id="UP001249291"/>
    </source>
</evidence>
<proteinExistence type="predicted"/>
<feature type="domain" description="Proline dehydrogenase" evidence="3">
    <location>
        <begin position="135"/>
        <end position="239"/>
    </location>
</feature>
<keyword evidence="5" id="KW-1185">Reference proteome</keyword>
<feature type="region of interest" description="Disordered" evidence="2">
    <location>
        <begin position="240"/>
        <end position="261"/>
    </location>
</feature>
<protein>
    <submittedName>
        <fullName evidence="4">Proline dehydrogenase</fullName>
    </submittedName>
</protein>
<dbReference type="EMBL" id="JAVIZQ010000001">
    <property type="protein sequence ID" value="MDR6142950.1"/>
    <property type="molecule type" value="Genomic_DNA"/>
</dbReference>
<dbReference type="InterPro" id="IPR029041">
    <property type="entry name" value="FAD-linked_oxidoreductase-like"/>
</dbReference>
<evidence type="ECO:0000259" key="3">
    <source>
        <dbReference type="Pfam" id="PF01619"/>
    </source>
</evidence>
<dbReference type="Gene3D" id="3.20.20.220">
    <property type="match status" value="1"/>
</dbReference>
<accession>A0ABU1HV21</accession>
<dbReference type="Pfam" id="PF01619">
    <property type="entry name" value="Pro_dh"/>
    <property type="match status" value="1"/>
</dbReference>
<sequence>MADPMPTADPESVSLADRAVELARRWVIEAAAADVDPAAERLAGVLQDANGLPFTLGFVDGVMRPESLSAAASQLHRIAPIVPDFLPWYLRSAVRLGGGVAQMLPTPVVPIARRVLRDMVGHLVVDARPAKLGPAIAKIRESGARLNLNLLGEAVLGEDEARRRLDGIHELIRRPDVDYVSVKVSAIVSHISMWAFDEVVESVVERLLPLYLTAASDRTFINLDMEEYRDLDLTIAVFTPHPRGSPPRRSRGGHRAAGVSA</sequence>
<dbReference type="Proteomes" id="UP001249291">
    <property type="component" value="Unassembled WGS sequence"/>
</dbReference>